<comment type="caution">
    <text evidence="1">The sequence shown here is derived from an EMBL/GenBank/DDBJ whole genome shotgun (WGS) entry which is preliminary data.</text>
</comment>
<dbReference type="EMBL" id="JABANE010000013">
    <property type="protein sequence ID" value="NME67683.1"/>
    <property type="molecule type" value="Genomic_DNA"/>
</dbReference>
<name>A0A7X9RRB4_9BACT</name>
<sequence>MCTLSFVPISATNYIFTSNRDERKSRSSAFAPTLHKEKGVKFLAPIDGEALGTWLGATEQGRVVCLLNGEFKVHIPTPPYKHSRGKVVIDALTAPNVLKYLEDYDFDNIEPFTLIVVENKNSIELNQFVWDGSKKHFSELDSSIPHIWSSSTLYNPQQKEKRALRFMDWLEAEKRSPRDILSVHEGINAEGKLGLSMLRPQYCTVSSTQLEVDAVSVKMIYHDRLTQEKDQLRLPFTIINYESQTGL</sequence>
<dbReference type="InterPro" id="IPR008551">
    <property type="entry name" value="TANGO2"/>
</dbReference>
<evidence type="ECO:0000313" key="1">
    <source>
        <dbReference type="EMBL" id="NME67683.1"/>
    </source>
</evidence>
<dbReference type="Proteomes" id="UP000576082">
    <property type="component" value="Unassembled WGS sequence"/>
</dbReference>
<evidence type="ECO:0000313" key="2">
    <source>
        <dbReference type="Proteomes" id="UP000576082"/>
    </source>
</evidence>
<protein>
    <submittedName>
        <fullName evidence="1">NRDE family protein</fullName>
    </submittedName>
</protein>
<dbReference type="PANTHER" id="PTHR17985:SF8">
    <property type="entry name" value="TRANSPORT AND GOLGI ORGANIZATION PROTEIN 2 HOMOLOG"/>
    <property type="match status" value="1"/>
</dbReference>
<proteinExistence type="predicted"/>
<dbReference type="PANTHER" id="PTHR17985">
    <property type="entry name" value="SER/THR-RICH PROTEIN T10 IN DGCR REGION"/>
    <property type="match status" value="1"/>
</dbReference>
<keyword evidence="2" id="KW-1185">Reference proteome</keyword>
<reference evidence="1 2" key="1">
    <citation type="submission" date="2020-04" db="EMBL/GenBank/DDBJ databases">
        <title>Flammeovirga sp. SR4, a novel species isolated from seawater.</title>
        <authorList>
            <person name="Wang X."/>
        </authorList>
    </citation>
    <scope>NUCLEOTIDE SEQUENCE [LARGE SCALE GENOMIC DNA]</scope>
    <source>
        <strain evidence="1 2">ATCC 23126</strain>
    </source>
</reference>
<dbReference type="RefSeq" id="WP_169656014.1">
    <property type="nucleotide sequence ID" value="NZ_JABANE010000013.1"/>
</dbReference>
<dbReference type="Pfam" id="PF05742">
    <property type="entry name" value="TANGO2"/>
    <property type="match status" value="1"/>
</dbReference>
<accession>A0A7X9RRB4</accession>
<dbReference type="AlphaFoldDB" id="A0A7X9RRB4"/>
<organism evidence="1 2">
    <name type="scientific">Flammeovirga aprica JL-4</name>
    <dbReference type="NCBI Taxonomy" id="694437"/>
    <lineage>
        <taxon>Bacteria</taxon>
        <taxon>Pseudomonadati</taxon>
        <taxon>Bacteroidota</taxon>
        <taxon>Cytophagia</taxon>
        <taxon>Cytophagales</taxon>
        <taxon>Flammeovirgaceae</taxon>
        <taxon>Flammeovirga</taxon>
    </lineage>
</organism>
<gene>
    <name evidence="1" type="ORF">HHU12_06870</name>
</gene>